<keyword evidence="2 9" id="KW-0812">Transmembrane</keyword>
<evidence type="ECO:0000313" key="15">
    <source>
        <dbReference type="Proteomes" id="UP000663832"/>
    </source>
</evidence>
<dbReference type="InterPro" id="IPR002172">
    <property type="entry name" value="LDrepeatLR_classA_rpt"/>
</dbReference>
<dbReference type="PANTHER" id="PTHR24270">
    <property type="entry name" value="LOW-DENSITY LIPOPROTEIN RECEPTOR-RELATED"/>
    <property type="match status" value="1"/>
</dbReference>
<name>A0A815DI34_9BILA</name>
<dbReference type="PRINTS" id="PR00261">
    <property type="entry name" value="LDLRECEPTOR"/>
</dbReference>
<feature type="chain" id="PRO_5036227187" description="EGF-like domain-containing protein" evidence="10">
    <location>
        <begin position="31"/>
        <end position="1589"/>
    </location>
</feature>
<gene>
    <name evidence="13" type="ORF">BJG266_LOCUS32151</name>
    <name evidence="12" type="ORF">QVE165_LOCUS29978</name>
    <name evidence="14" type="ORF">QVE165_LOCUS49237</name>
</gene>
<feature type="disulfide bond" evidence="7">
    <location>
        <begin position="1260"/>
        <end position="1269"/>
    </location>
</feature>
<dbReference type="InterPro" id="IPR036055">
    <property type="entry name" value="LDL_receptor-like_sf"/>
</dbReference>
<feature type="disulfide bond" evidence="8">
    <location>
        <begin position="221"/>
        <end position="233"/>
    </location>
</feature>
<keyword evidence="15" id="KW-1185">Reference proteome</keyword>
<evidence type="ECO:0000256" key="6">
    <source>
        <dbReference type="ARBA" id="ARBA00023157"/>
    </source>
</evidence>
<dbReference type="PROSITE" id="PS01186">
    <property type="entry name" value="EGF_2"/>
    <property type="match status" value="1"/>
</dbReference>
<feature type="domain" description="EGF-like" evidence="11">
    <location>
        <begin position="1142"/>
        <end position="1183"/>
    </location>
</feature>
<dbReference type="SMART" id="SM00181">
    <property type="entry name" value="EGF"/>
    <property type="match status" value="4"/>
</dbReference>
<evidence type="ECO:0000313" key="16">
    <source>
        <dbReference type="Proteomes" id="UP000663877"/>
    </source>
</evidence>
<feature type="disulfide bond" evidence="8">
    <location>
        <begin position="878"/>
        <end position="893"/>
    </location>
</feature>
<reference evidence="13" key="1">
    <citation type="submission" date="2021-02" db="EMBL/GenBank/DDBJ databases">
        <authorList>
            <person name="Nowell W R."/>
        </authorList>
    </citation>
    <scope>NUCLEOTIDE SEQUENCE</scope>
</reference>
<dbReference type="OrthoDB" id="10037294at2759"/>
<evidence type="ECO:0000256" key="5">
    <source>
        <dbReference type="ARBA" id="ARBA00023136"/>
    </source>
</evidence>
<evidence type="ECO:0000256" key="8">
    <source>
        <dbReference type="PROSITE-ProRule" id="PRU00124"/>
    </source>
</evidence>
<dbReference type="Proteomes" id="UP000663832">
    <property type="component" value="Unassembled WGS sequence"/>
</dbReference>
<feature type="disulfide bond" evidence="8">
    <location>
        <begin position="179"/>
        <end position="191"/>
    </location>
</feature>
<dbReference type="EMBL" id="CAJNOI010000518">
    <property type="protein sequence ID" value="CAF1298513.1"/>
    <property type="molecule type" value="Genomic_DNA"/>
</dbReference>
<protein>
    <recommendedName>
        <fullName evidence="11">EGF-like domain-containing protein</fullName>
    </recommendedName>
</protein>
<feature type="transmembrane region" description="Helical" evidence="9">
    <location>
        <begin position="1545"/>
        <end position="1567"/>
    </location>
</feature>
<evidence type="ECO:0000313" key="13">
    <source>
        <dbReference type="EMBL" id="CAF1298513.1"/>
    </source>
</evidence>
<evidence type="ECO:0000256" key="1">
    <source>
        <dbReference type="ARBA" id="ARBA00004167"/>
    </source>
</evidence>
<evidence type="ECO:0000256" key="7">
    <source>
        <dbReference type="PROSITE-ProRule" id="PRU00076"/>
    </source>
</evidence>
<dbReference type="PROSITE" id="PS50026">
    <property type="entry name" value="EGF_3"/>
    <property type="match status" value="2"/>
</dbReference>
<dbReference type="InterPro" id="IPR050685">
    <property type="entry name" value="LDLR"/>
</dbReference>
<feature type="transmembrane region" description="Helical" evidence="9">
    <location>
        <begin position="1512"/>
        <end position="1533"/>
    </location>
</feature>
<dbReference type="Gene3D" id="4.10.400.10">
    <property type="entry name" value="Low-density Lipoprotein Receptor"/>
    <property type="match status" value="2"/>
</dbReference>
<dbReference type="GO" id="GO:0005886">
    <property type="term" value="C:plasma membrane"/>
    <property type="evidence" value="ECO:0007669"/>
    <property type="project" value="TreeGrafter"/>
</dbReference>
<keyword evidence="5 9" id="KW-0472">Membrane</keyword>
<keyword evidence="3" id="KW-0677">Repeat</keyword>
<evidence type="ECO:0000256" key="2">
    <source>
        <dbReference type="ARBA" id="ARBA00022692"/>
    </source>
</evidence>
<evidence type="ECO:0000256" key="10">
    <source>
        <dbReference type="SAM" id="SignalP"/>
    </source>
</evidence>
<evidence type="ECO:0000256" key="4">
    <source>
        <dbReference type="ARBA" id="ARBA00022989"/>
    </source>
</evidence>
<comment type="caution">
    <text evidence="7">Lacks conserved residue(s) required for the propagation of feature annotation.</text>
</comment>
<feature type="signal peptide" evidence="10">
    <location>
        <begin position="1"/>
        <end position="30"/>
    </location>
</feature>
<dbReference type="PROSITE" id="PS50068">
    <property type="entry name" value="LDLRA_2"/>
    <property type="match status" value="4"/>
</dbReference>
<dbReference type="PROSITE" id="PS00022">
    <property type="entry name" value="EGF_1"/>
    <property type="match status" value="2"/>
</dbReference>
<keyword evidence="6 7" id="KW-1015">Disulfide bond</keyword>
<feature type="disulfide bond" evidence="7">
    <location>
        <begin position="1173"/>
        <end position="1182"/>
    </location>
</feature>
<evidence type="ECO:0000256" key="3">
    <source>
        <dbReference type="ARBA" id="ARBA00022737"/>
    </source>
</evidence>
<comment type="caution">
    <text evidence="13">The sequence shown here is derived from an EMBL/GenBank/DDBJ whole genome shotgun (WGS) entry which is preliminary data.</text>
</comment>
<dbReference type="GO" id="GO:0016192">
    <property type="term" value="P:vesicle-mediated transport"/>
    <property type="evidence" value="ECO:0007669"/>
    <property type="project" value="UniProtKB-ARBA"/>
</dbReference>
<feature type="domain" description="EGF-like" evidence="11">
    <location>
        <begin position="1229"/>
        <end position="1270"/>
    </location>
</feature>
<dbReference type="EMBL" id="CAJNOM010000245">
    <property type="protein sequence ID" value="CAF1278059.1"/>
    <property type="molecule type" value="Genomic_DNA"/>
</dbReference>
<evidence type="ECO:0000259" key="11">
    <source>
        <dbReference type="PROSITE" id="PS50026"/>
    </source>
</evidence>
<keyword evidence="10" id="KW-0732">Signal</keyword>
<dbReference type="SUPFAM" id="SSF57424">
    <property type="entry name" value="LDL receptor-like module"/>
    <property type="match status" value="2"/>
</dbReference>
<dbReference type="EMBL" id="CAJNOM010000880">
    <property type="protein sequence ID" value="CAF1574697.1"/>
    <property type="molecule type" value="Genomic_DNA"/>
</dbReference>
<proteinExistence type="predicted"/>
<organism evidence="13 16">
    <name type="scientific">Adineta steineri</name>
    <dbReference type="NCBI Taxonomy" id="433720"/>
    <lineage>
        <taxon>Eukaryota</taxon>
        <taxon>Metazoa</taxon>
        <taxon>Spiralia</taxon>
        <taxon>Gnathifera</taxon>
        <taxon>Rotifera</taxon>
        <taxon>Eurotatoria</taxon>
        <taxon>Bdelloidea</taxon>
        <taxon>Adinetida</taxon>
        <taxon>Adinetidae</taxon>
        <taxon>Adineta</taxon>
    </lineage>
</organism>
<dbReference type="SMART" id="SM00192">
    <property type="entry name" value="LDLa"/>
    <property type="match status" value="5"/>
</dbReference>
<dbReference type="CDD" id="cd00112">
    <property type="entry name" value="LDLa"/>
    <property type="match status" value="2"/>
</dbReference>
<comment type="subcellular location">
    <subcellularLocation>
        <location evidence="1">Membrane</location>
        <topology evidence="1">Single-pass membrane protein</topology>
    </subcellularLocation>
</comment>
<sequence length="1589" mass="185510">MDRLKRVLMKNNHIFLNLVVILQLLHGSQSFVQLYNTEDSSSLEFYDCIYNENDATVMYCRRPGEVIELNRQQQRCFSSGKEITYANLQKWNITSQEVLQLTSSIEQADEYAAYLLNNSSFDNNDDSIICNCSDSSIFGKFCEYQLFFGSQSFNESITTQFELKAKDKYSSQIYGKILCYTTLECNYGLLCLDWRNICDGISNCIDSIDEENCDLLEFNECKDDEFRCDNGHCIPEEYWMDGWIRSTHECMDHSDERDTHNNFCLNLFWSFDCDERLCPPTSWSCGDGQCIPLLQRFSYQFFYEGNAQCENLRDCNYACEVCANENLWTIEEGLCWDFLEQKKTKLELAATMVNDTCLLWLKCKLVGIDKVDCDCPLDELCEFGDSDEQMEEQCSDPIEYPPYGLYRPYLSTYYHVGTFAFKRDAPSIYKVKGSIKCRGYQAVTLNQEIDLPLEIESILTYNDQFFIVAMYRSALDSLFCNNQNIYQNKSKDAPKFDELCWSGLTRTLDTNKSYSFYDICPKDPLCLSSYRINDGIDHCYHNLDENRPEYRESCANIRKYRLQCSLDEQPMCLVPQYVGTAFVDCSNYYDEFIFGSNVPIEIEACSTENDDQCKIFRDYIHMTTKNNTKQEIESFIQSIKTKSYGRSLPHHQYCDTFWDLSTTDESAEYCQLWICTTDEFQCPKTGQCINPEWICDGIWDCSDGSDEEGIFLINELSTHNIPLVNLRKLKRLKERCRELYKSQPLSQLCDYQTEYPCLRNISIFQELWNFSLHRPCIPLSQLGDGIIQCFGGKDEKLTIHMYPAGEVLGLSFLCQTTNKDILIINMCNGLQTCDNDEDEYVCLTDRIPEIAKTNNSYCGYDPLDVVCLNGTCIKAARCNGHKDCEYGEDDYTCALHGDEVELNSMDLVHYRYSRRADVHSSDRIIRISDFPPTLNPRTMQDDTTVRQMKHSESHFSLKSSNDSFNKFQIAYHCNRGLSVLMLHNKDLVCFCPPSYYGKYCEFYSDRLTIVTHLNYTNSPYLNIECDTVVLQVLSVLLFEDEVVDHYSFRIKLNSERFDYIIKERFFLVYSRSEKYLNHKQRRYFNRTNIIKNQPYTVRFELYELKKNVTIQFVGLWQYTIYFDYLPSFRLAKVLRFPSRFPENDPCHHNSCNNRSSCHRILNENSTTAYLCLCRAPFYGKDCQLIDENCSKFCAPYSVCKPRYRGIVNNNQQPLCICPWYFHGPRCYLQYSACSSQPCLNDGTCFENFDPTDPIPYICSCQNKFYGDRCEYEDIRIHIQLNVSTDVPVNVLVSAVQYLDFTLTNYDLILRQQKVSFGLPLEWNYYYNELIAPELGLLLIYDDNYRQRNPRFYLLYIQNAKESINITVELNERNYCAHISTWINQMNDSIPLLFQYHQICRKTLNRTKTMCFRDDIYLCICGEDFYRAECFGYDLSSGGCTYCLSDGFCLSGDAEDQVDMICLCPRCHYVQLLAISILIIQTTRSRLRATENNNDNNTFLAILKKKFQMNKEYYFTPTIIILSALPQIIFSFAYGCTELKEGWKKYTLLTTYLLSYLPQILGFVLYVLPSSAYTKEFQKTPIGKLLTKKS</sequence>
<dbReference type="SUPFAM" id="SSF57196">
    <property type="entry name" value="EGF/Laminin"/>
    <property type="match status" value="2"/>
</dbReference>
<dbReference type="Proteomes" id="UP000663877">
    <property type="component" value="Unassembled WGS sequence"/>
</dbReference>
<accession>A0A815DI34</accession>
<feature type="disulfide bond" evidence="8">
    <location>
        <begin position="198"/>
        <end position="213"/>
    </location>
</feature>
<evidence type="ECO:0000256" key="9">
    <source>
        <dbReference type="SAM" id="Phobius"/>
    </source>
</evidence>
<evidence type="ECO:0000313" key="12">
    <source>
        <dbReference type="EMBL" id="CAF1278059.1"/>
    </source>
</evidence>
<dbReference type="Pfam" id="PF00057">
    <property type="entry name" value="Ldl_recept_a"/>
    <property type="match status" value="1"/>
</dbReference>
<keyword evidence="7" id="KW-0245">EGF-like domain</keyword>
<dbReference type="InterPro" id="IPR000742">
    <property type="entry name" value="EGF"/>
</dbReference>
<dbReference type="Gene3D" id="2.10.25.10">
    <property type="entry name" value="Laminin"/>
    <property type="match status" value="2"/>
</dbReference>
<evidence type="ECO:0000313" key="14">
    <source>
        <dbReference type="EMBL" id="CAF1574697.1"/>
    </source>
</evidence>
<keyword evidence="4 9" id="KW-1133">Transmembrane helix</keyword>